<reference evidence="4 5" key="1">
    <citation type="submission" date="2018-12" db="EMBL/GenBank/DDBJ databases">
        <authorList>
            <person name="Yu L."/>
        </authorList>
    </citation>
    <scope>NUCLEOTIDE SEQUENCE [LARGE SCALE GENOMIC DNA]</scope>
    <source>
        <strain evidence="4 5">S5H2222</strain>
    </source>
</reference>
<dbReference type="Proteomes" id="UP000276349">
    <property type="component" value="Unassembled WGS sequence"/>
</dbReference>
<feature type="domain" description="SLH" evidence="3">
    <location>
        <begin position="234"/>
        <end position="295"/>
    </location>
</feature>
<evidence type="ECO:0000259" key="3">
    <source>
        <dbReference type="PROSITE" id="PS51272"/>
    </source>
</evidence>
<dbReference type="RefSeq" id="WP_126295206.1">
    <property type="nucleotide sequence ID" value="NZ_CP185866.1"/>
</dbReference>
<evidence type="ECO:0000256" key="2">
    <source>
        <dbReference type="SAM" id="SignalP"/>
    </source>
</evidence>
<keyword evidence="5" id="KW-1185">Reference proteome</keyword>
<sequence length="356" mass="40001">MKKMILAGTLTVSLLTTGFSFNAQAQENLAVPTALADQNLFAATSENQQQIHSYEDLYKMMLISKLAFAEDDLTISANKNNNSFTLKVSLEMIKKSYDEDQNLYYEGKEAFYQYYEELKKTFGDSIQVKFIKSGDSFKAEIYAEGKWHQVTNEEVQGVIMLMNRADFDLKSGGYFKDSIGHWAESYIQFLYQMGIVNGTTDTTFNPNGQVTRGQLAGMIFRATGLDKDADYEGPATYTDLQNFWGAKEVAILQDYGLIDIFDGSKFEPNKPVTREEMAYVTASLLVAQGLDPEAVGMTNTFTDQNQMREETIKPIGLLQQLELIGGENGKFNPKGNLTRAQFSKIMTLSLFVITEE</sequence>
<dbReference type="PROSITE" id="PS51272">
    <property type="entry name" value="SLH"/>
    <property type="match status" value="2"/>
</dbReference>
<proteinExistence type="predicted"/>
<name>A0A3S0KGK8_9BACI</name>
<organism evidence="4 5">
    <name type="scientific">Lysinibacillus telephonicus</name>
    <dbReference type="NCBI Taxonomy" id="1714840"/>
    <lineage>
        <taxon>Bacteria</taxon>
        <taxon>Bacillati</taxon>
        <taxon>Bacillota</taxon>
        <taxon>Bacilli</taxon>
        <taxon>Bacillales</taxon>
        <taxon>Bacillaceae</taxon>
        <taxon>Lysinibacillus</taxon>
    </lineage>
</organism>
<dbReference type="Pfam" id="PF00395">
    <property type="entry name" value="SLH"/>
    <property type="match status" value="3"/>
</dbReference>
<protein>
    <submittedName>
        <fullName evidence="4">S-layer homology domain-containing protein</fullName>
    </submittedName>
</protein>
<dbReference type="InterPro" id="IPR001119">
    <property type="entry name" value="SLH_dom"/>
</dbReference>
<dbReference type="EMBL" id="RXNR01000044">
    <property type="protein sequence ID" value="RTQ90957.1"/>
    <property type="molecule type" value="Genomic_DNA"/>
</dbReference>
<comment type="caution">
    <text evidence="4">The sequence shown here is derived from an EMBL/GenBank/DDBJ whole genome shotgun (WGS) entry which is preliminary data.</text>
</comment>
<feature type="signal peptide" evidence="2">
    <location>
        <begin position="1"/>
        <end position="25"/>
    </location>
</feature>
<evidence type="ECO:0000313" key="5">
    <source>
        <dbReference type="Proteomes" id="UP000276349"/>
    </source>
</evidence>
<keyword evidence="1 2" id="KW-0732">Signal</keyword>
<accession>A0A3S0KGK8</accession>
<feature type="chain" id="PRO_5018697805" evidence="2">
    <location>
        <begin position="26"/>
        <end position="356"/>
    </location>
</feature>
<dbReference type="AlphaFoldDB" id="A0A3S0KGK8"/>
<gene>
    <name evidence="4" type="ORF">EKG35_14120</name>
</gene>
<feature type="domain" description="SLH" evidence="3">
    <location>
        <begin position="170"/>
        <end position="233"/>
    </location>
</feature>
<dbReference type="OrthoDB" id="2727970at2"/>
<evidence type="ECO:0000313" key="4">
    <source>
        <dbReference type="EMBL" id="RTQ90957.1"/>
    </source>
</evidence>
<evidence type="ECO:0000256" key="1">
    <source>
        <dbReference type="ARBA" id="ARBA00022729"/>
    </source>
</evidence>